<evidence type="ECO:0000313" key="3">
    <source>
        <dbReference type="Proteomes" id="UP001519924"/>
    </source>
</evidence>
<protein>
    <submittedName>
        <fullName evidence="2">Uncharacterized protein</fullName>
    </submittedName>
</protein>
<gene>
    <name evidence="2" type="ORF">K1J50_12085</name>
</gene>
<evidence type="ECO:0000256" key="1">
    <source>
        <dbReference type="SAM" id="MobiDB-lite"/>
    </source>
</evidence>
<sequence>MAGTAGLLSPLRPEVVMGDLNDTEDAVRRAEAKGDRRAGRWPLTDRSAPSGAKRTNGKATAVAALRLHRPVRSGHGRTTAEATFFAVWLSRSLHTMFDRYKDEAVPMEWLRLIEEDRARRRSG</sequence>
<comment type="caution">
    <text evidence="2">The sequence shown here is derived from an EMBL/GenBank/DDBJ whole genome shotgun (WGS) entry which is preliminary data.</text>
</comment>
<dbReference type="Proteomes" id="UP001519924">
    <property type="component" value="Unassembled WGS sequence"/>
</dbReference>
<name>A0ABS7F3R9_9PROT</name>
<evidence type="ECO:0000313" key="2">
    <source>
        <dbReference type="EMBL" id="MBW8270224.1"/>
    </source>
</evidence>
<dbReference type="RefSeq" id="WP_220117973.1">
    <property type="nucleotide sequence ID" value="NZ_JAHZUY010000033.1"/>
</dbReference>
<reference evidence="2 3" key="1">
    <citation type="submission" date="2021-08" db="EMBL/GenBank/DDBJ databases">
        <title>Caldovatus sediminis gen. nov., sp. nov., a moderately thermophilic bacterium isolated from a hot spring.</title>
        <authorList>
            <person name="Hu C.-J."/>
            <person name="Li W.-J."/>
            <person name="Xian W.-D."/>
        </authorList>
    </citation>
    <scope>NUCLEOTIDE SEQUENCE [LARGE SCALE GENOMIC DNA]</scope>
    <source>
        <strain evidence="2 3">SYSU G05006</strain>
    </source>
</reference>
<proteinExistence type="predicted"/>
<dbReference type="EMBL" id="JAHZUY010000033">
    <property type="protein sequence ID" value="MBW8270224.1"/>
    <property type="molecule type" value="Genomic_DNA"/>
</dbReference>
<organism evidence="2 3">
    <name type="scientific">Caldovatus aquaticus</name>
    <dbReference type="NCBI Taxonomy" id="2865671"/>
    <lineage>
        <taxon>Bacteria</taxon>
        <taxon>Pseudomonadati</taxon>
        <taxon>Pseudomonadota</taxon>
        <taxon>Alphaproteobacteria</taxon>
        <taxon>Acetobacterales</taxon>
        <taxon>Roseomonadaceae</taxon>
        <taxon>Caldovatus</taxon>
    </lineage>
</organism>
<accession>A0ABS7F3R9</accession>
<keyword evidence="3" id="KW-1185">Reference proteome</keyword>
<feature type="region of interest" description="Disordered" evidence="1">
    <location>
        <begin position="29"/>
        <end position="58"/>
    </location>
</feature>
<feature type="compositionally biased region" description="Basic and acidic residues" evidence="1">
    <location>
        <begin position="29"/>
        <end position="38"/>
    </location>
</feature>